<evidence type="ECO:0000313" key="2">
    <source>
        <dbReference type="Proteomes" id="UP000183469"/>
    </source>
</evidence>
<sequence length="125" mass="14887">MVTFKLIEVNGNIAVYHYWAENNEQENPDDYGVLAFDKVTKNSEIRKLAPGDFWYTISIEERMEVREWENQQRKEQGKPPLTEEEWPVPKMPLNVTFSGQMAYVEIKRVFERTGELPKEGRNIWY</sequence>
<name>A0A1H3YXQ3_SELRU</name>
<dbReference type="Proteomes" id="UP000183469">
    <property type="component" value="Unassembled WGS sequence"/>
</dbReference>
<dbReference type="EMBL" id="FNQG01000009">
    <property type="protein sequence ID" value="SEA15981.1"/>
    <property type="molecule type" value="Genomic_DNA"/>
</dbReference>
<dbReference type="OrthoDB" id="1666724at2"/>
<reference evidence="1 2" key="1">
    <citation type="submission" date="2016-10" db="EMBL/GenBank/DDBJ databases">
        <authorList>
            <person name="de Groot N.N."/>
        </authorList>
    </citation>
    <scope>NUCLEOTIDE SEQUENCE [LARGE SCALE GENOMIC DNA]</scope>
    <source>
        <strain evidence="1 2">DSM 2872</strain>
    </source>
</reference>
<evidence type="ECO:0000313" key="1">
    <source>
        <dbReference type="EMBL" id="SEA15981.1"/>
    </source>
</evidence>
<dbReference type="RefSeq" id="WP_074672713.1">
    <property type="nucleotide sequence ID" value="NZ_FNQG01000009.1"/>
</dbReference>
<organism evidence="1 2">
    <name type="scientific">Selenomonas ruminantium</name>
    <dbReference type="NCBI Taxonomy" id="971"/>
    <lineage>
        <taxon>Bacteria</taxon>
        <taxon>Bacillati</taxon>
        <taxon>Bacillota</taxon>
        <taxon>Negativicutes</taxon>
        <taxon>Selenomonadales</taxon>
        <taxon>Selenomonadaceae</taxon>
        <taxon>Selenomonas</taxon>
    </lineage>
</organism>
<gene>
    <name evidence="1" type="ORF">SAMN05660648_02183</name>
</gene>
<proteinExistence type="predicted"/>
<accession>A0A1H3YXQ3</accession>
<protein>
    <submittedName>
        <fullName evidence="1">Uncharacterized protein</fullName>
    </submittedName>
</protein>
<dbReference type="AlphaFoldDB" id="A0A1H3YXQ3"/>